<evidence type="ECO:0000313" key="2">
    <source>
        <dbReference type="Proteomes" id="UP000308600"/>
    </source>
</evidence>
<keyword evidence="2" id="KW-1185">Reference proteome</keyword>
<accession>A0ACD3AC57</accession>
<gene>
    <name evidence="1" type="ORF">BDN72DRAFT_847931</name>
</gene>
<organism evidence="1 2">
    <name type="scientific">Pluteus cervinus</name>
    <dbReference type="NCBI Taxonomy" id="181527"/>
    <lineage>
        <taxon>Eukaryota</taxon>
        <taxon>Fungi</taxon>
        <taxon>Dikarya</taxon>
        <taxon>Basidiomycota</taxon>
        <taxon>Agaricomycotina</taxon>
        <taxon>Agaricomycetes</taxon>
        <taxon>Agaricomycetidae</taxon>
        <taxon>Agaricales</taxon>
        <taxon>Pluteineae</taxon>
        <taxon>Pluteaceae</taxon>
        <taxon>Pluteus</taxon>
    </lineage>
</organism>
<evidence type="ECO:0000313" key="1">
    <source>
        <dbReference type="EMBL" id="TFK63166.1"/>
    </source>
</evidence>
<name>A0ACD3AC57_9AGAR</name>
<dbReference type="EMBL" id="ML208536">
    <property type="protein sequence ID" value="TFK63166.1"/>
    <property type="molecule type" value="Genomic_DNA"/>
</dbReference>
<protein>
    <submittedName>
        <fullName evidence="1">Uncharacterized protein</fullName>
    </submittedName>
</protein>
<dbReference type="Proteomes" id="UP000308600">
    <property type="component" value="Unassembled WGS sequence"/>
</dbReference>
<proteinExistence type="predicted"/>
<reference evidence="1 2" key="1">
    <citation type="journal article" date="2019" name="Nat. Ecol. Evol.">
        <title>Megaphylogeny resolves global patterns of mushroom evolution.</title>
        <authorList>
            <person name="Varga T."/>
            <person name="Krizsan K."/>
            <person name="Foldi C."/>
            <person name="Dima B."/>
            <person name="Sanchez-Garcia M."/>
            <person name="Sanchez-Ramirez S."/>
            <person name="Szollosi G.J."/>
            <person name="Szarkandi J.G."/>
            <person name="Papp V."/>
            <person name="Albert L."/>
            <person name="Andreopoulos W."/>
            <person name="Angelini C."/>
            <person name="Antonin V."/>
            <person name="Barry K.W."/>
            <person name="Bougher N.L."/>
            <person name="Buchanan P."/>
            <person name="Buyck B."/>
            <person name="Bense V."/>
            <person name="Catcheside P."/>
            <person name="Chovatia M."/>
            <person name="Cooper J."/>
            <person name="Damon W."/>
            <person name="Desjardin D."/>
            <person name="Finy P."/>
            <person name="Geml J."/>
            <person name="Haridas S."/>
            <person name="Hughes K."/>
            <person name="Justo A."/>
            <person name="Karasinski D."/>
            <person name="Kautmanova I."/>
            <person name="Kiss B."/>
            <person name="Kocsube S."/>
            <person name="Kotiranta H."/>
            <person name="LaButti K.M."/>
            <person name="Lechner B.E."/>
            <person name="Liimatainen K."/>
            <person name="Lipzen A."/>
            <person name="Lukacs Z."/>
            <person name="Mihaltcheva S."/>
            <person name="Morgado L.N."/>
            <person name="Niskanen T."/>
            <person name="Noordeloos M.E."/>
            <person name="Ohm R.A."/>
            <person name="Ortiz-Santana B."/>
            <person name="Ovrebo C."/>
            <person name="Racz N."/>
            <person name="Riley R."/>
            <person name="Savchenko A."/>
            <person name="Shiryaev A."/>
            <person name="Soop K."/>
            <person name="Spirin V."/>
            <person name="Szebenyi C."/>
            <person name="Tomsovsky M."/>
            <person name="Tulloss R.E."/>
            <person name="Uehling J."/>
            <person name="Grigoriev I.V."/>
            <person name="Vagvolgyi C."/>
            <person name="Papp T."/>
            <person name="Martin F.M."/>
            <person name="Miettinen O."/>
            <person name="Hibbett D.S."/>
            <person name="Nagy L.G."/>
        </authorList>
    </citation>
    <scope>NUCLEOTIDE SEQUENCE [LARGE SCALE GENOMIC DNA]</scope>
    <source>
        <strain evidence="1 2">NL-1719</strain>
    </source>
</reference>
<sequence>MNRKLPPLGLHCATVQPQFLSLRSFIMLRIVIYYPLLQFTYLAFLLTMNLNC</sequence>